<accession>A0A077ZYE8</accession>
<dbReference type="EMBL" id="CCKQ01003526">
    <property type="protein sequence ID" value="CDW74647.1"/>
    <property type="molecule type" value="Genomic_DNA"/>
</dbReference>
<evidence type="ECO:0000313" key="1">
    <source>
        <dbReference type="EMBL" id="CDW74647.1"/>
    </source>
</evidence>
<reference evidence="1 2" key="1">
    <citation type="submission" date="2014-06" db="EMBL/GenBank/DDBJ databases">
        <authorList>
            <person name="Swart Estienne"/>
        </authorList>
    </citation>
    <scope>NUCLEOTIDE SEQUENCE [LARGE SCALE GENOMIC DNA]</scope>
    <source>
        <strain evidence="1 2">130c</strain>
    </source>
</reference>
<dbReference type="InParanoid" id="A0A077ZYE8"/>
<gene>
    <name evidence="1" type="primary">Contig14396.g15342</name>
    <name evidence="1" type="ORF">STYLEM_3629</name>
</gene>
<evidence type="ECO:0000313" key="2">
    <source>
        <dbReference type="Proteomes" id="UP000039865"/>
    </source>
</evidence>
<proteinExistence type="predicted"/>
<keyword evidence="2" id="KW-1185">Reference proteome</keyword>
<dbReference type="Proteomes" id="UP000039865">
    <property type="component" value="Unassembled WGS sequence"/>
</dbReference>
<dbReference type="AlphaFoldDB" id="A0A077ZYE8"/>
<sequence>MKSKTSQQEINLLGKLLANEPEFQQLIECRNSIQLRVHYVARRSNLSMSNNCLQNPDRILVCLQLSFLILIFSCTKIKLEVSSLIRNLELIMGRNNKIIQQLVMILENKKVAYSQSQSNVMSYITSFEEILNQLKLRKKHLRCNISLKGKKKSIVARPYLVVPKKNLELKMSYQELVGKLDYDAKNVLTNEAKQVDLISRYFSNKLTRPQQNLLVKKSSQGQEDLLYLLKVWNNLRTQIQQNSLGLKDECLKVISCCYTDRQLYLSPSFIKYVTFITSNCRLFKDQKVYVLQ</sequence>
<name>A0A077ZYE8_STYLE</name>
<protein>
    <submittedName>
        <fullName evidence="1">Uncharacterized protein</fullName>
    </submittedName>
</protein>
<organism evidence="1 2">
    <name type="scientific">Stylonychia lemnae</name>
    <name type="common">Ciliate</name>
    <dbReference type="NCBI Taxonomy" id="5949"/>
    <lineage>
        <taxon>Eukaryota</taxon>
        <taxon>Sar</taxon>
        <taxon>Alveolata</taxon>
        <taxon>Ciliophora</taxon>
        <taxon>Intramacronucleata</taxon>
        <taxon>Spirotrichea</taxon>
        <taxon>Stichotrichia</taxon>
        <taxon>Sporadotrichida</taxon>
        <taxon>Oxytrichidae</taxon>
        <taxon>Stylonychinae</taxon>
        <taxon>Stylonychia</taxon>
    </lineage>
</organism>